<dbReference type="Proteomes" id="UP000253495">
    <property type="component" value="Unassembled WGS sequence"/>
</dbReference>
<accession>A0A368VXB5</accession>
<reference evidence="3 4" key="1">
    <citation type="submission" date="2018-07" db="EMBL/GenBank/DDBJ databases">
        <title>Genomic Encyclopedia of Type Strains, Phase III (KMG-III): the genomes of soil and plant-associated and newly described type strains.</title>
        <authorList>
            <person name="Whitman W."/>
        </authorList>
    </citation>
    <scope>NUCLEOTIDE SEQUENCE [LARGE SCALE GENOMIC DNA]</scope>
    <source>
        <strain evidence="3 4">CECT 8575</strain>
    </source>
</reference>
<keyword evidence="1" id="KW-0233">DNA recombination</keyword>
<dbReference type="GO" id="GO:0003677">
    <property type="term" value="F:DNA binding"/>
    <property type="evidence" value="ECO:0007669"/>
    <property type="project" value="InterPro"/>
</dbReference>
<dbReference type="InterPro" id="IPR050090">
    <property type="entry name" value="Tyrosine_recombinase_XerCD"/>
</dbReference>
<dbReference type="GO" id="GO:0006310">
    <property type="term" value="P:DNA recombination"/>
    <property type="evidence" value="ECO:0007669"/>
    <property type="project" value="UniProtKB-KW"/>
</dbReference>
<organism evidence="3 4">
    <name type="scientific">Halopolyspora algeriensis</name>
    <dbReference type="NCBI Taxonomy" id="1500506"/>
    <lineage>
        <taxon>Bacteria</taxon>
        <taxon>Bacillati</taxon>
        <taxon>Actinomycetota</taxon>
        <taxon>Actinomycetes</taxon>
        <taxon>Actinomycetes incertae sedis</taxon>
        <taxon>Halopolyspora</taxon>
    </lineage>
</organism>
<dbReference type="OrthoDB" id="3773913at2"/>
<evidence type="ECO:0000313" key="4">
    <source>
        <dbReference type="Proteomes" id="UP000253495"/>
    </source>
</evidence>
<dbReference type="AlphaFoldDB" id="A0A368VXB5"/>
<comment type="caution">
    <text evidence="3">The sequence shown here is derived from an EMBL/GenBank/DDBJ whole genome shotgun (WGS) entry which is preliminary data.</text>
</comment>
<sequence length="452" mass="50904">MTETTYDVRIWKMQTRKNTKGKVTSYRVRWEVSAQDCHKSFKNSAQAESFRSELLSAARKGEAFIIETGLPVSMTRSTEDMSWFKFACEYMDMKWRDASPGHRKNTVDSLAPISAAMLTTNRGAPEPKVLNKAFRRAFNPVTRDSEHPPEIRHALKWIAAHSRSVGDLSKPDVLRSVLAALDVNLNGYRAAPDTVRLRRTTLTNAIHYAIERKFLIGNPLNEVKIRRNSTNLRQVDRRSVANPVQARTLLQAVANRTPHLTAFFGLMYFAALRPEEATNLRKRNLSLPQNGWGELHLERSTPEISGEWTDSRTASEERSLKHRDDDIGRIVPCPPELTAHLHNHLAIYGTAPDGRLFLGKRNGGRLGSSVYGRAWANARADAFTDEVAASPLAKRPYDLRHAAVSTWLNAGVEPTRVAEWAGHSVHVLLRVYAKCLDGGEQEARSRIDRALR</sequence>
<evidence type="ECO:0000256" key="1">
    <source>
        <dbReference type="ARBA" id="ARBA00023172"/>
    </source>
</evidence>
<gene>
    <name evidence="3" type="ORF">DFQ14_101185</name>
</gene>
<dbReference type="PROSITE" id="PS51898">
    <property type="entry name" value="TYR_RECOMBINASE"/>
    <property type="match status" value="1"/>
</dbReference>
<dbReference type="InterPro" id="IPR011010">
    <property type="entry name" value="DNA_brk_join_enz"/>
</dbReference>
<dbReference type="InterPro" id="IPR002104">
    <property type="entry name" value="Integrase_catalytic"/>
</dbReference>
<dbReference type="RefSeq" id="WP_114451105.1">
    <property type="nucleotide sequence ID" value="NZ_QPJC01000001.1"/>
</dbReference>
<feature type="domain" description="Tyr recombinase" evidence="2">
    <location>
        <begin position="233"/>
        <end position="446"/>
    </location>
</feature>
<evidence type="ECO:0000259" key="2">
    <source>
        <dbReference type="PROSITE" id="PS51898"/>
    </source>
</evidence>
<dbReference type="EMBL" id="QPJC01000001">
    <property type="protein sequence ID" value="RCW46846.1"/>
    <property type="molecule type" value="Genomic_DNA"/>
</dbReference>
<dbReference type="Gene3D" id="1.10.443.10">
    <property type="entry name" value="Intergrase catalytic core"/>
    <property type="match status" value="1"/>
</dbReference>
<dbReference type="PANTHER" id="PTHR30349">
    <property type="entry name" value="PHAGE INTEGRASE-RELATED"/>
    <property type="match status" value="1"/>
</dbReference>
<dbReference type="InterPro" id="IPR013762">
    <property type="entry name" value="Integrase-like_cat_sf"/>
</dbReference>
<protein>
    <submittedName>
        <fullName evidence="3">Phage integrase family protein</fullName>
    </submittedName>
</protein>
<dbReference type="PANTHER" id="PTHR30349:SF64">
    <property type="entry name" value="PROPHAGE INTEGRASE INTD-RELATED"/>
    <property type="match status" value="1"/>
</dbReference>
<keyword evidence="4" id="KW-1185">Reference proteome</keyword>
<dbReference type="SUPFAM" id="SSF56349">
    <property type="entry name" value="DNA breaking-rejoining enzymes"/>
    <property type="match status" value="1"/>
</dbReference>
<dbReference type="GO" id="GO:0015074">
    <property type="term" value="P:DNA integration"/>
    <property type="evidence" value="ECO:0007669"/>
    <property type="project" value="InterPro"/>
</dbReference>
<proteinExistence type="predicted"/>
<name>A0A368VXB5_9ACTN</name>
<evidence type="ECO:0000313" key="3">
    <source>
        <dbReference type="EMBL" id="RCW46846.1"/>
    </source>
</evidence>